<dbReference type="PANTHER" id="PTHR43319">
    <property type="entry name" value="BETA-LACTAMASE-RELATED"/>
    <property type="match status" value="1"/>
</dbReference>
<keyword evidence="3" id="KW-1185">Reference proteome</keyword>
<dbReference type="InterPro" id="IPR012338">
    <property type="entry name" value="Beta-lactam/transpept-like"/>
</dbReference>
<dbReference type="SUPFAM" id="SSF56601">
    <property type="entry name" value="beta-lactamase/transpeptidase-like"/>
    <property type="match status" value="1"/>
</dbReference>
<dbReference type="AlphaFoldDB" id="A0A9E8HIL7"/>
<evidence type="ECO:0000313" key="3">
    <source>
        <dbReference type="Proteomes" id="UP001164472"/>
    </source>
</evidence>
<dbReference type="InterPro" id="IPR001466">
    <property type="entry name" value="Beta-lactam-related"/>
</dbReference>
<gene>
    <name evidence="2" type="ORF">NNL22_00315</name>
</gene>
<evidence type="ECO:0000259" key="1">
    <source>
        <dbReference type="Pfam" id="PF00144"/>
    </source>
</evidence>
<dbReference type="Pfam" id="PF00144">
    <property type="entry name" value="Beta-lactamase"/>
    <property type="match status" value="1"/>
</dbReference>
<dbReference type="InterPro" id="IPR052907">
    <property type="entry name" value="Beta-lactamase/esterase"/>
</dbReference>
<dbReference type="RefSeq" id="WP_251813048.1">
    <property type="nucleotide sequence ID" value="NZ_CP101527.1"/>
</dbReference>
<sequence>MKKVLKKVLNTIDVPCDLDSVISIDHKREVAPESVGMTEKGAEEIWQSVLNLYKTGTQPAIELCLRRKGEIVFNRSIGHVRGNGPLDTPYTPKIVATPDTPVCLFSASKAVTALLIHILAEDGSISLLDPVSYYCPEFAQNGKKNITIHQILSHRGGIPGIPPNTPIDVLWDTDEIWRLLCESKPISADGDHLAYHAITGGYVLERVLQTVTGKTIQEYLDEKIRKPMGMKYFTYGVEEKDLGTLAENYMTGPKLGFPVSWMIKRALGGDVETIGEVINDPRFQEAVIAAGNLAATAEEISRFFQMMSNGGEWNGKQICSPLTIKRSVQEYGSLQIDKTMMVPMRYSAGMMLGGNPVGIWGPMSGSAYGHIGLINKMCWVDEARDISCSLLTTGISFVGHHIPSLVMFVNAVAKNCPRVTEKQKTGAFA</sequence>
<dbReference type="PANTHER" id="PTHR43319:SF3">
    <property type="entry name" value="BETA-LACTAMASE-RELATED DOMAIN-CONTAINING PROTEIN"/>
    <property type="match status" value="1"/>
</dbReference>
<evidence type="ECO:0000313" key="2">
    <source>
        <dbReference type="EMBL" id="UZW75084.1"/>
    </source>
</evidence>
<dbReference type="Gene3D" id="3.40.710.10">
    <property type="entry name" value="DD-peptidase/beta-lactamase superfamily"/>
    <property type="match status" value="1"/>
</dbReference>
<reference evidence="2" key="1">
    <citation type="submission" date="2022-07" db="EMBL/GenBank/DDBJ databases">
        <title>Alkalimarinus sp. nov., isolated from gut of a Alitta virens.</title>
        <authorList>
            <person name="Yang A.I."/>
            <person name="Shin N.-R."/>
        </authorList>
    </citation>
    <scope>NUCLEOTIDE SEQUENCE</scope>
    <source>
        <strain evidence="2">FA028</strain>
    </source>
</reference>
<dbReference type="KEGG" id="asem:NNL22_00315"/>
<dbReference type="Proteomes" id="UP001164472">
    <property type="component" value="Chromosome"/>
</dbReference>
<protein>
    <submittedName>
        <fullName evidence="2">Beta-lactamase family protein</fullName>
    </submittedName>
</protein>
<accession>A0A9E8HIL7</accession>
<dbReference type="EMBL" id="CP101527">
    <property type="protein sequence ID" value="UZW75084.1"/>
    <property type="molecule type" value="Genomic_DNA"/>
</dbReference>
<feature type="domain" description="Beta-lactamase-related" evidence="1">
    <location>
        <begin position="59"/>
        <end position="394"/>
    </location>
</feature>
<organism evidence="2 3">
    <name type="scientific">Alkalimarinus sediminis</name>
    <dbReference type="NCBI Taxonomy" id="1632866"/>
    <lineage>
        <taxon>Bacteria</taxon>
        <taxon>Pseudomonadati</taxon>
        <taxon>Pseudomonadota</taxon>
        <taxon>Gammaproteobacteria</taxon>
        <taxon>Alteromonadales</taxon>
        <taxon>Alteromonadaceae</taxon>
        <taxon>Alkalimarinus</taxon>
    </lineage>
</organism>
<name>A0A9E8HIL7_9ALTE</name>
<proteinExistence type="predicted"/>